<gene>
    <name evidence="1" type="ORF">PI172_0065</name>
</gene>
<evidence type="ECO:0000313" key="2">
    <source>
        <dbReference type="Proteomes" id="UP000067008"/>
    </source>
</evidence>
<proteinExistence type="predicted"/>
<evidence type="ECO:0000313" key="1">
    <source>
        <dbReference type="EMBL" id="BAR94793.1"/>
    </source>
</evidence>
<protein>
    <submittedName>
        <fullName evidence="1">Uncharacterized protein</fullName>
    </submittedName>
</protein>
<name>A0AAD1BG13_PREIN</name>
<dbReference type="Proteomes" id="UP000067008">
    <property type="component" value="Chromosome 2"/>
</dbReference>
<accession>A0AAD1BG13</accession>
<dbReference type="AlphaFoldDB" id="A0AAD1BG13"/>
<organism evidence="1 2">
    <name type="scientific">Prevotella intermedia</name>
    <dbReference type="NCBI Taxonomy" id="28131"/>
    <lineage>
        <taxon>Bacteria</taxon>
        <taxon>Pseudomonadati</taxon>
        <taxon>Bacteroidota</taxon>
        <taxon>Bacteroidia</taxon>
        <taxon>Bacteroidales</taxon>
        <taxon>Prevotellaceae</taxon>
        <taxon>Prevotella</taxon>
    </lineage>
</organism>
<reference evidence="1 2" key="1">
    <citation type="submission" date="2015-07" db="EMBL/GenBank/DDBJ databases">
        <title>Complete genome sequence of Prevotella intermedia strain 17-2.</title>
        <authorList>
            <person name="Nambu T."/>
        </authorList>
    </citation>
    <scope>NUCLEOTIDE SEQUENCE [LARGE SCALE GENOMIC DNA]</scope>
    <source>
        <strain evidence="1 2">17-2</strain>
    </source>
</reference>
<dbReference type="EMBL" id="AP014925">
    <property type="protein sequence ID" value="BAR94793.1"/>
    <property type="molecule type" value="Genomic_DNA"/>
</dbReference>
<sequence length="42" mass="4994">MQNLRFRNAKSKLSFFNELSLQNQSNFGVFTLSKKKKINSLW</sequence>